<gene>
    <name evidence="5" type="ORF">ACFQPE_07305</name>
</gene>
<keyword evidence="3" id="KW-0949">S-adenosyl-L-methionine</keyword>
<comment type="caution">
    <text evidence="5">The sequence shown here is derived from an EMBL/GenBank/DDBJ whole genome shotgun (WGS) entry which is preliminary data.</text>
</comment>
<evidence type="ECO:0000256" key="1">
    <source>
        <dbReference type="ARBA" id="ARBA00022603"/>
    </source>
</evidence>
<dbReference type="EMBL" id="JBHTBF010000002">
    <property type="protein sequence ID" value="MFC7316604.1"/>
    <property type="molecule type" value="Genomic_DNA"/>
</dbReference>
<evidence type="ECO:0000256" key="3">
    <source>
        <dbReference type="ARBA" id="ARBA00022691"/>
    </source>
</evidence>
<dbReference type="Proteomes" id="UP001596547">
    <property type="component" value="Unassembled WGS sequence"/>
</dbReference>
<dbReference type="PANTHER" id="PTHR43464">
    <property type="entry name" value="METHYLTRANSFERASE"/>
    <property type="match status" value="1"/>
</dbReference>
<reference evidence="5 6" key="1">
    <citation type="journal article" date="2019" name="Int. J. Syst. Evol. Microbiol.">
        <title>The Global Catalogue of Microorganisms (GCM) 10K type strain sequencing project: providing services to taxonomists for standard genome sequencing and annotation.</title>
        <authorList>
            <consortium name="The Broad Institute Genomics Platform"/>
            <consortium name="The Broad Institute Genome Sequencing Center for Infectious Disease"/>
            <person name="Wu L."/>
            <person name="Ma J."/>
        </authorList>
    </citation>
    <scope>NUCLEOTIDE SEQUENCE [LARGE SCALE GENOMIC DNA]</scope>
    <source>
        <strain evidence="5 6">PSR21</strain>
    </source>
</reference>
<evidence type="ECO:0000259" key="4">
    <source>
        <dbReference type="Pfam" id="PF13649"/>
    </source>
</evidence>
<dbReference type="AlphaFoldDB" id="A0ABD6A7P4"/>
<dbReference type="RefSeq" id="WP_276304130.1">
    <property type="nucleotide sequence ID" value="NZ_CP119992.1"/>
</dbReference>
<organism evidence="5 6">
    <name type="scientific">Halomarina halobia</name>
    <dbReference type="NCBI Taxonomy" id="3033386"/>
    <lineage>
        <taxon>Archaea</taxon>
        <taxon>Methanobacteriati</taxon>
        <taxon>Methanobacteriota</taxon>
        <taxon>Stenosarchaea group</taxon>
        <taxon>Halobacteria</taxon>
        <taxon>Halobacteriales</taxon>
        <taxon>Natronomonadaceae</taxon>
        <taxon>Halomarina</taxon>
    </lineage>
</organism>
<dbReference type="Pfam" id="PF13649">
    <property type="entry name" value="Methyltransf_25"/>
    <property type="match status" value="1"/>
</dbReference>
<dbReference type="InterPro" id="IPR029063">
    <property type="entry name" value="SAM-dependent_MTases_sf"/>
</dbReference>
<feature type="domain" description="Methyltransferase" evidence="4">
    <location>
        <begin position="89"/>
        <end position="192"/>
    </location>
</feature>
<sequence length="244" mass="25766">MPYYFGVYHWRRRLRAIGLGALAVAVGASLAAGSRSRLRRLLAAALALWGAGTGWRAASKLARPPPWRLDRGKYEAFAAELPLDSADRVLDVGCGTGRSLVGMAPALDPDATVVGLDVFDDRVILGNGPALAARNAARDGLDAAVVRGDAARLPVADGSVDVVTACRVLHDLPAPAARRALAEAHRACADDGTLGVLELPITHDGSADPATYWRERVAEAGFTVTTVTELERERGRYVVVVAEP</sequence>
<evidence type="ECO:0000313" key="5">
    <source>
        <dbReference type="EMBL" id="MFC7316604.1"/>
    </source>
</evidence>
<protein>
    <submittedName>
        <fullName evidence="5">Class I SAM-dependent methyltransferase</fullName>
        <ecNumber evidence="5">2.1.1.-</ecNumber>
    </submittedName>
</protein>
<dbReference type="PANTHER" id="PTHR43464:SF19">
    <property type="entry name" value="UBIQUINONE BIOSYNTHESIS O-METHYLTRANSFERASE, MITOCHONDRIAL"/>
    <property type="match status" value="1"/>
</dbReference>
<dbReference type="CDD" id="cd02440">
    <property type="entry name" value="AdoMet_MTases"/>
    <property type="match status" value="1"/>
</dbReference>
<dbReference type="InterPro" id="IPR041698">
    <property type="entry name" value="Methyltransf_25"/>
</dbReference>
<proteinExistence type="predicted"/>
<keyword evidence="2 5" id="KW-0808">Transferase</keyword>
<evidence type="ECO:0000313" key="6">
    <source>
        <dbReference type="Proteomes" id="UP001596547"/>
    </source>
</evidence>
<keyword evidence="1 5" id="KW-0489">Methyltransferase</keyword>
<evidence type="ECO:0000256" key="2">
    <source>
        <dbReference type="ARBA" id="ARBA00022679"/>
    </source>
</evidence>
<dbReference type="GO" id="GO:0008168">
    <property type="term" value="F:methyltransferase activity"/>
    <property type="evidence" value="ECO:0007669"/>
    <property type="project" value="UniProtKB-KW"/>
</dbReference>
<accession>A0ABD6A7P4</accession>
<dbReference type="EC" id="2.1.1.-" evidence="5"/>
<dbReference type="GO" id="GO:0032259">
    <property type="term" value="P:methylation"/>
    <property type="evidence" value="ECO:0007669"/>
    <property type="project" value="UniProtKB-KW"/>
</dbReference>
<name>A0ABD6A7P4_9EURY</name>
<dbReference type="Gene3D" id="3.40.50.150">
    <property type="entry name" value="Vaccinia Virus protein VP39"/>
    <property type="match status" value="1"/>
</dbReference>
<keyword evidence="6" id="KW-1185">Reference proteome</keyword>
<dbReference type="SUPFAM" id="SSF53335">
    <property type="entry name" value="S-adenosyl-L-methionine-dependent methyltransferases"/>
    <property type="match status" value="1"/>
</dbReference>
<dbReference type="GeneID" id="79316753"/>